<evidence type="ECO:0000256" key="7">
    <source>
        <dbReference type="ARBA" id="ARBA00023242"/>
    </source>
</evidence>
<dbReference type="CDD" id="cd00202">
    <property type="entry name" value="ZnF_GATA"/>
    <property type="match status" value="1"/>
</dbReference>
<evidence type="ECO:0000256" key="9">
    <source>
        <dbReference type="SAM" id="MobiDB-lite"/>
    </source>
</evidence>
<gene>
    <name evidence="12" type="ORF">J5N97_029446</name>
</gene>
<dbReference type="SUPFAM" id="SSF57716">
    <property type="entry name" value="Glucocorticoid receptor-like (DNA-binding domain)"/>
    <property type="match status" value="1"/>
</dbReference>
<dbReference type="Pfam" id="PF00320">
    <property type="entry name" value="GATA"/>
    <property type="match status" value="1"/>
</dbReference>
<dbReference type="Gene3D" id="1.10.2020.20">
    <property type="match status" value="1"/>
</dbReference>
<dbReference type="GO" id="GO:0005634">
    <property type="term" value="C:nucleus"/>
    <property type="evidence" value="ECO:0007669"/>
    <property type="project" value="UniProtKB-SubCell"/>
</dbReference>
<dbReference type="PANTHER" id="PTHR46855:SF1">
    <property type="entry name" value="GATA TRANSCRIPTION FACTOR 26"/>
    <property type="match status" value="1"/>
</dbReference>
<dbReference type="PROSITE" id="PS50114">
    <property type="entry name" value="GATA_ZN_FINGER_2"/>
    <property type="match status" value="1"/>
</dbReference>
<dbReference type="InterPro" id="IPR044589">
    <property type="entry name" value="GATA26/27"/>
</dbReference>
<feature type="compositionally biased region" description="Polar residues" evidence="9">
    <location>
        <begin position="410"/>
        <end position="421"/>
    </location>
</feature>
<evidence type="ECO:0000259" key="11">
    <source>
        <dbReference type="PROSITE" id="PS51916"/>
    </source>
</evidence>
<feature type="compositionally biased region" description="Polar residues" evidence="9">
    <location>
        <begin position="515"/>
        <end position="540"/>
    </location>
</feature>
<dbReference type="PROSITE" id="PS51916">
    <property type="entry name" value="DEUBAD"/>
    <property type="match status" value="1"/>
</dbReference>
<evidence type="ECO:0000256" key="8">
    <source>
        <dbReference type="PROSITE-ProRule" id="PRU00094"/>
    </source>
</evidence>
<evidence type="ECO:0008006" key="14">
    <source>
        <dbReference type="Google" id="ProtNLM"/>
    </source>
</evidence>
<keyword evidence="3 8" id="KW-0863">Zinc-finger</keyword>
<sequence>MGKQGPCCHCGITSTPLWRNGPDDKPVLCNACGSRWRTKGTLENYVPVHARGMLGPVDPKVPKSKMISVKNSVPKVQKIKQENAIQKTENVMPPHKYCDEKFQKNLEDTSNRSSSGSAMSCSESCALVAPPNANDSTASAQSNVWDPLVPSRKRTCIPHTMASPVEKLRKDLFTIYHQQGSSSISAASDGDLLYETETSTGSIEIGYGSVLIRPNPKVVKEESESSSFLTDNKPYNVNESYSRSASYSVPTGCEGTSLSSIDIGKHKKHITEVVQRQVKRDKSLCEMLDIMQDGDSPLSSINLNDVINFETFTKFLSNEEQLMKLLPPVDTDKIPISLKSMFCSTQFQENVHSFQQLLLTGVIDLSSDADPEECGSLKKKSVLSDLNKARWLEQYKQLEDLKWKQNTERNQSSILKNSSSKPVKRSHAGENQSYPGLTGSMRSLKRKCRPSGLNTSSKTPMNSSDAASRLTQTSDTFIDDEEACFSLSDIFASTLDRNSELSSFPHTDQGFLLNIPSNQKSVQDTSFEGEGSNSPKQKHR</sequence>
<dbReference type="Pfam" id="PF13919">
    <property type="entry name" value="ASXH"/>
    <property type="match status" value="1"/>
</dbReference>
<evidence type="ECO:0000313" key="13">
    <source>
        <dbReference type="Proteomes" id="UP001085076"/>
    </source>
</evidence>
<feature type="compositionally biased region" description="Polar residues" evidence="9">
    <location>
        <begin position="452"/>
        <end position="470"/>
    </location>
</feature>
<feature type="domain" description="GATA-type" evidence="10">
    <location>
        <begin position="7"/>
        <end position="40"/>
    </location>
</feature>
<keyword evidence="13" id="KW-1185">Reference proteome</keyword>
<dbReference type="AlphaFoldDB" id="A0A9D5H5N1"/>
<feature type="region of interest" description="Disordered" evidence="9">
    <location>
        <begin position="506"/>
        <end position="540"/>
    </location>
</feature>
<keyword evidence="4" id="KW-0862">Zinc</keyword>
<name>A0A9D5H5N1_9LILI</name>
<dbReference type="GO" id="GO:0006355">
    <property type="term" value="P:regulation of DNA-templated transcription"/>
    <property type="evidence" value="ECO:0007669"/>
    <property type="project" value="InterPro"/>
</dbReference>
<keyword evidence="2" id="KW-0479">Metal-binding</keyword>
<evidence type="ECO:0000256" key="5">
    <source>
        <dbReference type="ARBA" id="ARBA00023015"/>
    </source>
</evidence>
<dbReference type="InterPro" id="IPR028020">
    <property type="entry name" value="ASX_DEUBAD_dom"/>
</dbReference>
<dbReference type="GO" id="GO:0043565">
    <property type="term" value="F:sequence-specific DNA binding"/>
    <property type="evidence" value="ECO:0007669"/>
    <property type="project" value="InterPro"/>
</dbReference>
<feature type="domain" description="DEUBAD" evidence="11">
    <location>
        <begin position="294"/>
        <end position="405"/>
    </location>
</feature>
<keyword evidence="5" id="KW-0805">Transcription regulation</keyword>
<reference evidence="12" key="2">
    <citation type="journal article" date="2022" name="Hortic Res">
        <title>The genome of Dioscorea zingiberensis sheds light on the biosynthesis, origin and evolution of the medicinally important diosgenin saponins.</title>
        <authorList>
            <person name="Li Y."/>
            <person name="Tan C."/>
            <person name="Li Z."/>
            <person name="Guo J."/>
            <person name="Li S."/>
            <person name="Chen X."/>
            <person name="Wang C."/>
            <person name="Dai X."/>
            <person name="Yang H."/>
            <person name="Song W."/>
            <person name="Hou L."/>
            <person name="Xu J."/>
            <person name="Tong Z."/>
            <person name="Xu A."/>
            <person name="Yuan X."/>
            <person name="Wang W."/>
            <person name="Yang Q."/>
            <person name="Chen L."/>
            <person name="Sun Z."/>
            <person name="Wang K."/>
            <person name="Pan B."/>
            <person name="Chen J."/>
            <person name="Bao Y."/>
            <person name="Liu F."/>
            <person name="Qi X."/>
            <person name="Gang D.R."/>
            <person name="Wen J."/>
            <person name="Li J."/>
        </authorList>
    </citation>
    <scope>NUCLEOTIDE SEQUENCE</scope>
    <source>
        <strain evidence="12">Dzin_1.0</strain>
    </source>
</reference>
<keyword evidence="7" id="KW-0539">Nucleus</keyword>
<evidence type="ECO:0000313" key="12">
    <source>
        <dbReference type="EMBL" id="KAJ0964324.1"/>
    </source>
</evidence>
<evidence type="ECO:0000259" key="10">
    <source>
        <dbReference type="PROSITE" id="PS50114"/>
    </source>
</evidence>
<comment type="caution">
    <text evidence="12">The sequence shown here is derived from an EMBL/GenBank/DDBJ whole genome shotgun (WGS) entry which is preliminary data.</text>
</comment>
<dbReference type="InterPro" id="IPR038108">
    <property type="entry name" value="RPN13_DEUBAD_sf"/>
</dbReference>
<accession>A0A9D5H5N1</accession>
<evidence type="ECO:0000256" key="4">
    <source>
        <dbReference type="ARBA" id="ARBA00022833"/>
    </source>
</evidence>
<dbReference type="InterPro" id="IPR000679">
    <property type="entry name" value="Znf_GATA"/>
</dbReference>
<protein>
    <recommendedName>
        <fullName evidence="14">GATA transcription factor 26</fullName>
    </recommendedName>
</protein>
<dbReference type="OrthoDB" id="515401at2759"/>
<organism evidence="12 13">
    <name type="scientific">Dioscorea zingiberensis</name>
    <dbReference type="NCBI Taxonomy" id="325984"/>
    <lineage>
        <taxon>Eukaryota</taxon>
        <taxon>Viridiplantae</taxon>
        <taxon>Streptophyta</taxon>
        <taxon>Embryophyta</taxon>
        <taxon>Tracheophyta</taxon>
        <taxon>Spermatophyta</taxon>
        <taxon>Magnoliopsida</taxon>
        <taxon>Liliopsida</taxon>
        <taxon>Dioscoreales</taxon>
        <taxon>Dioscoreaceae</taxon>
        <taxon>Dioscorea</taxon>
    </lineage>
</organism>
<dbReference type="InterPro" id="IPR044867">
    <property type="entry name" value="DEUBAD_dom"/>
</dbReference>
<comment type="subcellular location">
    <subcellularLocation>
        <location evidence="1">Nucleus</location>
    </subcellularLocation>
</comment>
<dbReference type="Gene3D" id="3.30.50.10">
    <property type="entry name" value="Erythroid Transcription Factor GATA-1, subunit A"/>
    <property type="match status" value="1"/>
</dbReference>
<evidence type="ECO:0000256" key="6">
    <source>
        <dbReference type="ARBA" id="ARBA00023163"/>
    </source>
</evidence>
<dbReference type="PANTHER" id="PTHR46855">
    <property type="entry name" value="OSJNBB0038F03.10 PROTEIN"/>
    <property type="match status" value="1"/>
</dbReference>
<feature type="region of interest" description="Disordered" evidence="9">
    <location>
        <begin position="410"/>
        <end position="470"/>
    </location>
</feature>
<dbReference type="SMART" id="SM00401">
    <property type="entry name" value="ZnF_GATA"/>
    <property type="match status" value="1"/>
</dbReference>
<proteinExistence type="predicted"/>
<dbReference type="Proteomes" id="UP001085076">
    <property type="component" value="Miscellaneous, Linkage group lg09"/>
</dbReference>
<evidence type="ECO:0000256" key="2">
    <source>
        <dbReference type="ARBA" id="ARBA00022723"/>
    </source>
</evidence>
<dbReference type="GO" id="GO:0008270">
    <property type="term" value="F:zinc ion binding"/>
    <property type="evidence" value="ECO:0007669"/>
    <property type="project" value="UniProtKB-KW"/>
</dbReference>
<reference evidence="12" key="1">
    <citation type="submission" date="2021-03" db="EMBL/GenBank/DDBJ databases">
        <authorList>
            <person name="Li Z."/>
            <person name="Yang C."/>
        </authorList>
    </citation>
    <scope>NUCLEOTIDE SEQUENCE</scope>
    <source>
        <strain evidence="12">Dzin_1.0</strain>
        <tissue evidence="12">Leaf</tissue>
    </source>
</reference>
<evidence type="ECO:0000256" key="1">
    <source>
        <dbReference type="ARBA" id="ARBA00004123"/>
    </source>
</evidence>
<dbReference type="InterPro" id="IPR013088">
    <property type="entry name" value="Znf_NHR/GATA"/>
</dbReference>
<dbReference type="EMBL" id="JAGGNH010000009">
    <property type="protein sequence ID" value="KAJ0964324.1"/>
    <property type="molecule type" value="Genomic_DNA"/>
</dbReference>
<keyword evidence="6" id="KW-0804">Transcription</keyword>
<evidence type="ECO:0000256" key="3">
    <source>
        <dbReference type="ARBA" id="ARBA00022771"/>
    </source>
</evidence>